<dbReference type="GO" id="GO:0016020">
    <property type="term" value="C:membrane"/>
    <property type="evidence" value="ECO:0007669"/>
    <property type="project" value="UniProtKB-SubCell"/>
</dbReference>
<sequence>MEAQVPTNQKPSSLSPVVQKPPFSARVKDDWHDNKIKYLMALPVIIYFLIFSYKPMYGLLMVFQDYTPRLGISGSTWIGFDNFVRFFNDPNATRIVVNTFNISIWSLIFGFPAPIILALLINEIKNKVFKRTVQTISYMPYFISLVVMCSLIKFFTQSDGLIPDFLAFFGVQRTNLLASPGAFIPIMCFREFGKGLVGIRLSI</sequence>
<evidence type="ECO:0000256" key="1">
    <source>
        <dbReference type="ARBA" id="ARBA00004141"/>
    </source>
</evidence>
<evidence type="ECO:0000313" key="6">
    <source>
        <dbReference type="EMBL" id="KRM28035.1"/>
    </source>
</evidence>
<dbReference type="Proteomes" id="UP000050949">
    <property type="component" value="Unassembled WGS sequence"/>
</dbReference>
<feature type="transmembrane region" description="Helical" evidence="5">
    <location>
        <begin position="102"/>
        <end position="124"/>
    </location>
</feature>
<evidence type="ECO:0000313" key="7">
    <source>
        <dbReference type="Proteomes" id="UP000050949"/>
    </source>
</evidence>
<accession>A0A0R1XMW8</accession>
<keyword evidence="3 5" id="KW-1133">Transmembrane helix</keyword>
<dbReference type="eggNOG" id="COG4209">
    <property type="taxonomic scope" value="Bacteria"/>
</dbReference>
<keyword evidence="4 5" id="KW-0472">Membrane</keyword>
<dbReference type="Gene3D" id="1.10.3720.10">
    <property type="entry name" value="MetI-like"/>
    <property type="match status" value="1"/>
</dbReference>
<dbReference type="SUPFAM" id="SSF161098">
    <property type="entry name" value="MetI-like"/>
    <property type="match status" value="1"/>
</dbReference>
<feature type="transmembrane region" description="Helical" evidence="5">
    <location>
        <begin position="136"/>
        <end position="156"/>
    </location>
</feature>
<name>A0A0R1XMW8_9LACO</name>
<evidence type="ECO:0000256" key="5">
    <source>
        <dbReference type="SAM" id="Phobius"/>
    </source>
</evidence>
<organism evidence="6 7">
    <name type="scientific">Schleiferilactobacillus harbinensis DSM 16991</name>
    <dbReference type="NCBI Taxonomy" id="1122147"/>
    <lineage>
        <taxon>Bacteria</taxon>
        <taxon>Bacillati</taxon>
        <taxon>Bacillota</taxon>
        <taxon>Bacilli</taxon>
        <taxon>Lactobacillales</taxon>
        <taxon>Lactobacillaceae</taxon>
        <taxon>Schleiferilactobacillus</taxon>
    </lineage>
</organism>
<evidence type="ECO:0000256" key="3">
    <source>
        <dbReference type="ARBA" id="ARBA00022989"/>
    </source>
</evidence>
<dbReference type="InterPro" id="IPR035906">
    <property type="entry name" value="MetI-like_sf"/>
</dbReference>
<dbReference type="PATRIC" id="fig|1122147.4.peg.2198"/>
<dbReference type="PANTHER" id="PTHR43496">
    <property type="entry name" value="PROTEIN LPLB"/>
    <property type="match status" value="1"/>
</dbReference>
<evidence type="ECO:0000256" key="2">
    <source>
        <dbReference type="ARBA" id="ARBA00022692"/>
    </source>
</evidence>
<protein>
    <submittedName>
        <fullName evidence="6">ABC-type polysaccharide transport system, permease component</fullName>
    </submittedName>
</protein>
<evidence type="ECO:0000256" key="4">
    <source>
        <dbReference type="ARBA" id="ARBA00023136"/>
    </source>
</evidence>
<comment type="subcellular location">
    <subcellularLocation>
        <location evidence="1">Membrane</location>
        <topology evidence="1">Multi-pass membrane protein</topology>
    </subcellularLocation>
</comment>
<comment type="caution">
    <text evidence="6">The sequence shown here is derived from an EMBL/GenBank/DDBJ whole genome shotgun (WGS) entry which is preliminary data.</text>
</comment>
<dbReference type="RefSeq" id="WP_226999209.1">
    <property type="nucleotide sequence ID" value="NZ_AUEH01000026.1"/>
</dbReference>
<dbReference type="EMBL" id="AZFW01000037">
    <property type="protein sequence ID" value="KRM28035.1"/>
    <property type="molecule type" value="Genomic_DNA"/>
</dbReference>
<dbReference type="AlphaFoldDB" id="A0A0R1XMW8"/>
<gene>
    <name evidence="6" type="ORF">FC91_GL002125</name>
</gene>
<keyword evidence="2 5" id="KW-0812">Transmembrane</keyword>
<feature type="transmembrane region" description="Helical" evidence="5">
    <location>
        <begin position="36"/>
        <end position="53"/>
    </location>
</feature>
<dbReference type="PANTHER" id="PTHR43496:SF1">
    <property type="entry name" value="POLYGALACTURONAN_RHAMNOGALACTURONAN TRANSPORT SYSTEM PERMEASE PROTEIN YTEP"/>
    <property type="match status" value="1"/>
</dbReference>
<reference evidence="6 7" key="1">
    <citation type="journal article" date="2015" name="Genome Announc.">
        <title>Expanding the biotechnology potential of lactobacilli through comparative genomics of 213 strains and associated genera.</title>
        <authorList>
            <person name="Sun Z."/>
            <person name="Harris H.M."/>
            <person name="McCann A."/>
            <person name="Guo C."/>
            <person name="Argimon S."/>
            <person name="Zhang W."/>
            <person name="Yang X."/>
            <person name="Jeffery I.B."/>
            <person name="Cooney J.C."/>
            <person name="Kagawa T.F."/>
            <person name="Liu W."/>
            <person name="Song Y."/>
            <person name="Salvetti E."/>
            <person name="Wrobel A."/>
            <person name="Rasinkangas P."/>
            <person name="Parkhill J."/>
            <person name="Rea M.C."/>
            <person name="O'Sullivan O."/>
            <person name="Ritari J."/>
            <person name="Douillard F.P."/>
            <person name="Paul Ross R."/>
            <person name="Yang R."/>
            <person name="Briner A.E."/>
            <person name="Felis G.E."/>
            <person name="de Vos W.M."/>
            <person name="Barrangou R."/>
            <person name="Klaenhammer T.R."/>
            <person name="Caufield P.W."/>
            <person name="Cui Y."/>
            <person name="Zhang H."/>
            <person name="O'Toole P.W."/>
        </authorList>
    </citation>
    <scope>NUCLEOTIDE SEQUENCE [LARGE SCALE GENOMIC DNA]</scope>
    <source>
        <strain evidence="6 7">DSM 16991</strain>
    </source>
</reference>
<proteinExistence type="predicted"/>